<gene>
    <name evidence="4" type="ORF">QBC33DRAFT_192539</name>
</gene>
<evidence type="ECO:0000313" key="4">
    <source>
        <dbReference type="EMBL" id="KAK1764665.1"/>
    </source>
</evidence>
<dbReference type="Pfam" id="PF00462">
    <property type="entry name" value="Glutaredoxin"/>
    <property type="match status" value="1"/>
</dbReference>
<dbReference type="RefSeq" id="XP_060280878.1">
    <property type="nucleotide sequence ID" value="XM_060422530.1"/>
</dbReference>
<organism evidence="4 5">
    <name type="scientific">Phialemonium atrogriseum</name>
    <dbReference type="NCBI Taxonomy" id="1093897"/>
    <lineage>
        <taxon>Eukaryota</taxon>
        <taxon>Fungi</taxon>
        <taxon>Dikarya</taxon>
        <taxon>Ascomycota</taxon>
        <taxon>Pezizomycotina</taxon>
        <taxon>Sordariomycetes</taxon>
        <taxon>Sordariomycetidae</taxon>
        <taxon>Cephalothecales</taxon>
        <taxon>Cephalothecaceae</taxon>
        <taxon>Phialemonium</taxon>
    </lineage>
</organism>
<name>A0AAJ0BUQ4_9PEZI</name>
<dbReference type="PANTHER" id="PTHR45694:SF5">
    <property type="entry name" value="GLUTAREDOXIN 2"/>
    <property type="match status" value="1"/>
</dbReference>
<keyword evidence="2" id="KW-1133">Transmembrane helix</keyword>
<dbReference type="GO" id="GO:0034599">
    <property type="term" value="P:cellular response to oxidative stress"/>
    <property type="evidence" value="ECO:0007669"/>
    <property type="project" value="TreeGrafter"/>
</dbReference>
<dbReference type="GO" id="GO:0005801">
    <property type="term" value="C:cis-Golgi network"/>
    <property type="evidence" value="ECO:0007669"/>
    <property type="project" value="TreeGrafter"/>
</dbReference>
<dbReference type="GO" id="GO:0000324">
    <property type="term" value="C:fungal-type vacuole"/>
    <property type="evidence" value="ECO:0007669"/>
    <property type="project" value="TreeGrafter"/>
</dbReference>
<proteinExistence type="predicted"/>
<sequence length="275" mass="29130">MPSPRRIRLLFYVVLAGVVTMLFFTAQQRQSRPADTRTLRDFYGKTMGAMDKARGASGGGGGGGGGQAVMDKATGDVDGDGDIDEDDERLARETSERLRAAEQKAKELANAKGPNRPDPPRDVIGVGSSAEGQVKKVGAGADGAGEEVVESEEEHEVEVVLNGILKKAPVIIFSKSYCPHSKRAKGILLEKYVIDPPPFVVELDTHPLGRQIQDRLGETTGRSTVPNVMVSGKSIGGGDEIAALDSQKALAETIRTYGGKAVGVTERFAGNGRVI</sequence>
<dbReference type="CDD" id="cd03419">
    <property type="entry name" value="GRX_GRXh_1_2_like"/>
    <property type="match status" value="1"/>
</dbReference>
<evidence type="ECO:0000256" key="1">
    <source>
        <dbReference type="SAM" id="MobiDB-lite"/>
    </source>
</evidence>
<evidence type="ECO:0000313" key="5">
    <source>
        <dbReference type="Proteomes" id="UP001244011"/>
    </source>
</evidence>
<keyword evidence="2" id="KW-0812">Transmembrane</keyword>
<dbReference type="AlphaFoldDB" id="A0AAJ0BUQ4"/>
<evidence type="ECO:0000256" key="2">
    <source>
        <dbReference type="SAM" id="Phobius"/>
    </source>
</evidence>
<dbReference type="InterPro" id="IPR014025">
    <property type="entry name" value="Glutaredoxin_subgr"/>
</dbReference>
<dbReference type="PRINTS" id="PR00160">
    <property type="entry name" value="GLUTAREDOXIN"/>
</dbReference>
<feature type="compositionally biased region" description="Gly residues" evidence="1">
    <location>
        <begin position="56"/>
        <end position="67"/>
    </location>
</feature>
<keyword evidence="5" id="KW-1185">Reference proteome</keyword>
<accession>A0AAJ0BUQ4</accession>
<dbReference type="InterPro" id="IPR002109">
    <property type="entry name" value="Glutaredoxin"/>
</dbReference>
<dbReference type="SUPFAM" id="SSF52833">
    <property type="entry name" value="Thioredoxin-like"/>
    <property type="match status" value="1"/>
</dbReference>
<dbReference type="GO" id="GO:0005796">
    <property type="term" value="C:Golgi lumen"/>
    <property type="evidence" value="ECO:0007669"/>
    <property type="project" value="TreeGrafter"/>
</dbReference>
<feature type="domain" description="Glutaredoxin" evidence="3">
    <location>
        <begin position="170"/>
        <end position="235"/>
    </location>
</feature>
<comment type="caution">
    <text evidence="4">The sequence shown here is derived from an EMBL/GenBank/DDBJ whole genome shotgun (WGS) entry which is preliminary data.</text>
</comment>
<feature type="compositionally biased region" description="Acidic residues" evidence="1">
    <location>
        <begin position="77"/>
        <end position="88"/>
    </location>
</feature>
<dbReference type="EMBL" id="MU839019">
    <property type="protein sequence ID" value="KAK1764665.1"/>
    <property type="molecule type" value="Genomic_DNA"/>
</dbReference>
<feature type="region of interest" description="Disordered" evidence="1">
    <location>
        <begin position="52"/>
        <end position="121"/>
    </location>
</feature>
<keyword evidence="2" id="KW-0472">Membrane</keyword>
<dbReference type="PANTHER" id="PTHR45694">
    <property type="entry name" value="GLUTAREDOXIN 2"/>
    <property type="match status" value="1"/>
</dbReference>
<feature type="transmembrane region" description="Helical" evidence="2">
    <location>
        <begin position="9"/>
        <end position="26"/>
    </location>
</feature>
<dbReference type="GeneID" id="85305717"/>
<feature type="compositionally biased region" description="Basic and acidic residues" evidence="1">
    <location>
        <begin position="89"/>
        <end position="109"/>
    </location>
</feature>
<dbReference type="Proteomes" id="UP001244011">
    <property type="component" value="Unassembled WGS sequence"/>
</dbReference>
<dbReference type="Gene3D" id="3.40.30.10">
    <property type="entry name" value="Glutaredoxin"/>
    <property type="match status" value="1"/>
</dbReference>
<evidence type="ECO:0000259" key="3">
    <source>
        <dbReference type="Pfam" id="PF00462"/>
    </source>
</evidence>
<dbReference type="GO" id="GO:0015038">
    <property type="term" value="F:glutathione disulfide oxidoreductase activity"/>
    <property type="evidence" value="ECO:0007669"/>
    <property type="project" value="TreeGrafter"/>
</dbReference>
<dbReference type="InterPro" id="IPR036249">
    <property type="entry name" value="Thioredoxin-like_sf"/>
</dbReference>
<dbReference type="PROSITE" id="PS51354">
    <property type="entry name" value="GLUTAREDOXIN_2"/>
    <property type="match status" value="1"/>
</dbReference>
<reference evidence="4" key="1">
    <citation type="submission" date="2023-06" db="EMBL/GenBank/DDBJ databases">
        <title>Genome-scale phylogeny and comparative genomics of the fungal order Sordariales.</title>
        <authorList>
            <consortium name="Lawrence Berkeley National Laboratory"/>
            <person name="Hensen N."/>
            <person name="Bonometti L."/>
            <person name="Westerberg I."/>
            <person name="Brannstrom I.O."/>
            <person name="Guillou S."/>
            <person name="Cros-Aarteil S."/>
            <person name="Calhoun S."/>
            <person name="Haridas S."/>
            <person name="Kuo A."/>
            <person name="Mondo S."/>
            <person name="Pangilinan J."/>
            <person name="Riley R."/>
            <person name="Labutti K."/>
            <person name="Andreopoulos B."/>
            <person name="Lipzen A."/>
            <person name="Chen C."/>
            <person name="Yanf M."/>
            <person name="Daum C."/>
            <person name="Ng V."/>
            <person name="Clum A."/>
            <person name="Steindorff A."/>
            <person name="Ohm R."/>
            <person name="Martin F."/>
            <person name="Silar P."/>
            <person name="Natvig D."/>
            <person name="Lalanne C."/>
            <person name="Gautier V."/>
            <person name="Ament-Velasquez S.L."/>
            <person name="Kruys A."/>
            <person name="Hutchinson M.I."/>
            <person name="Powell A.J."/>
            <person name="Barry K."/>
            <person name="Miller A.N."/>
            <person name="Grigoriev I.V."/>
            <person name="Debuchy R."/>
            <person name="Gladieux P."/>
            <person name="Thoren M.H."/>
            <person name="Johannesson H."/>
        </authorList>
    </citation>
    <scope>NUCLEOTIDE SEQUENCE</scope>
    <source>
        <strain evidence="4">8032-3</strain>
    </source>
</reference>
<protein>
    <submittedName>
        <fullName evidence="4">Glutaredoxin-C4</fullName>
    </submittedName>
</protein>